<feature type="transmembrane region" description="Helical" evidence="1">
    <location>
        <begin position="103"/>
        <end position="121"/>
    </location>
</feature>
<dbReference type="EMBL" id="CANL01000001">
    <property type="protein sequence ID" value="CCM62027.1"/>
    <property type="molecule type" value="Genomic_DNA"/>
</dbReference>
<evidence type="ECO:0000313" key="2">
    <source>
        <dbReference type="EMBL" id="CCM62027.1"/>
    </source>
</evidence>
<reference evidence="2 3" key="1">
    <citation type="journal article" date="2013" name="ISME J.">
        <title>Metabolic model for the filamentous 'Candidatus Microthrix parvicella' based on genomic and metagenomic analyses.</title>
        <authorList>
            <person name="Jon McIlroy S."/>
            <person name="Kristiansen R."/>
            <person name="Albertsen M."/>
            <person name="Michael Karst S."/>
            <person name="Rossetti S."/>
            <person name="Lund Nielsen J."/>
            <person name="Tandoi V."/>
            <person name="James Seviour R."/>
            <person name="Nielsen P.H."/>
        </authorList>
    </citation>
    <scope>NUCLEOTIDE SEQUENCE [LARGE SCALE GENOMIC DNA]</scope>
    <source>
        <strain evidence="2 3">RN1</strain>
    </source>
</reference>
<keyword evidence="1" id="KW-0472">Membrane</keyword>
<feature type="transmembrane region" description="Helical" evidence="1">
    <location>
        <begin position="73"/>
        <end position="91"/>
    </location>
</feature>
<dbReference type="Proteomes" id="UP000018291">
    <property type="component" value="Unassembled WGS sequence"/>
</dbReference>
<name>R4Z072_9ACTN</name>
<feature type="transmembrane region" description="Helical" evidence="1">
    <location>
        <begin position="49"/>
        <end position="67"/>
    </location>
</feature>
<dbReference type="AlphaFoldDB" id="R4Z072"/>
<proteinExistence type="predicted"/>
<keyword evidence="3" id="KW-1185">Reference proteome</keyword>
<gene>
    <name evidence="2" type="ORF">BN381_10258</name>
</gene>
<evidence type="ECO:0000256" key="1">
    <source>
        <dbReference type="SAM" id="Phobius"/>
    </source>
</evidence>
<evidence type="ECO:0000313" key="3">
    <source>
        <dbReference type="Proteomes" id="UP000018291"/>
    </source>
</evidence>
<protein>
    <submittedName>
        <fullName evidence="2">Uncharacterized protein</fullName>
    </submittedName>
</protein>
<keyword evidence="1" id="KW-1133">Transmembrane helix</keyword>
<dbReference type="STRING" id="1229780.BN381_10258"/>
<organism evidence="2 3">
    <name type="scientific">Candidatus Neomicrothrix parvicella RN1</name>
    <dbReference type="NCBI Taxonomy" id="1229780"/>
    <lineage>
        <taxon>Bacteria</taxon>
        <taxon>Bacillati</taxon>
        <taxon>Actinomycetota</taxon>
        <taxon>Acidimicrobiia</taxon>
        <taxon>Acidimicrobiales</taxon>
        <taxon>Microthrixaceae</taxon>
        <taxon>Candidatus Neomicrothrix</taxon>
    </lineage>
</organism>
<comment type="caution">
    <text evidence="2">The sequence shown here is derived from an EMBL/GenBank/DDBJ whole genome shotgun (WGS) entry which is preliminary data.</text>
</comment>
<dbReference type="HOGENOM" id="CLU_541517_0_0_11"/>
<sequence>MGSPVRRFTSAAHPPSQCAIVGRSAIDSTAKHESKRRKWSRMAIAKLDYRKLVFIGIGCFLGGYVAFFLSARFGFWVSIFITSIVIPLYFASKLRPNFQGLQGFALLAVVFVVGCVISSITTREVYALEWDTSIVNLRYQADFGFNYDESAVAFGSCGSNEAIVAGWRRYSTTASDPVKGEPVPEGSDLSIWRGEADAGAESLGREPHIPRIFGTPTIGTAEPLHRLYGGGVLCWSRERPIVWGNGRDPQDKFKTAVWYPVGNSWTLVGSDADLVLSSAVQSRSSHGVVGFYWDESAEEYKCSAFDKLEPQTLANPAELTTVETDRRIFLYDVKEDGDELVLLLGLWPEVSGGSSPNATTKVLGISRIEFGCPTGEFEIEPVRYKDGVGVPASEVSGTSLILGPEGQTGIVAPDSNQVLQIRHAREIDELPIPDPPDLDFRVRGTSDTVSGGTWLLGSVQTNVQSDKTTGASRTKRGAARKVVWVSEGRCLPFGEVCLSSKGS</sequence>
<keyword evidence="1" id="KW-0812">Transmembrane</keyword>
<accession>R4Z072</accession>